<comment type="caution">
    <text evidence="2">The sequence shown here is derived from an EMBL/GenBank/DDBJ whole genome shotgun (WGS) entry which is preliminary data.</text>
</comment>
<evidence type="ECO:0000313" key="3">
    <source>
        <dbReference type="Proteomes" id="UP000800093"/>
    </source>
</evidence>
<sequence length="390" mass="45595">MSYNKQSHLRQRLLKICEESHSYGINIAQIIPPEMRGNFQDLQELHDAKTYIKECEEREKGLRSENDHLAKQLAVAKQAVKDVPADHKQLEVDYNQAQHMIQFWKGLHDNAEIRAENYRQKWKDASQKQLASEESQQRILVLEKELTSQKSIIQKLIDENHTVQDLFDAFRENGGKKLEQKESELVEMSNYLSLQEERYKDIEQENDALEQTYNDLLERLQDETEESAAALNRKTQIMRLNEQHICASISEIKILRQYYERCYLVLVIYQRIFEQILNPEKPQPRWVSDTLDPLILSAKKEVEAFKEVSDTFNAEGVEVDELRAELAGLAHLMHKLQMWLERIAEDLDKFFMEPKQKADLWGSMCNKLGRLSPRSSPLSPLSPLSPSRIS</sequence>
<name>A0A9P4N8K2_9PLEO</name>
<reference evidence="3" key="1">
    <citation type="journal article" date="2020" name="Stud. Mycol.">
        <title>101 Dothideomycetes genomes: A test case for predicting lifestyles and emergence of pathogens.</title>
        <authorList>
            <person name="Haridas S."/>
            <person name="Albert R."/>
            <person name="Binder M."/>
            <person name="Bloem J."/>
            <person name="LaButti K."/>
            <person name="Salamov A."/>
            <person name="Andreopoulos B."/>
            <person name="Baker S."/>
            <person name="Barry K."/>
            <person name="Bills G."/>
            <person name="Bluhm B."/>
            <person name="Cannon C."/>
            <person name="Castanera R."/>
            <person name="Culley D."/>
            <person name="Daum C."/>
            <person name="Ezra D."/>
            <person name="Gonzalez J."/>
            <person name="Henrissat B."/>
            <person name="Kuo A."/>
            <person name="Liang C."/>
            <person name="Lipzen A."/>
            <person name="Lutzoni F."/>
            <person name="Magnuson J."/>
            <person name="Mondo S."/>
            <person name="Nolan M."/>
            <person name="Ohm R."/>
            <person name="Pangilinan J."/>
            <person name="Park H.-J."/>
            <person name="Ramirez L."/>
            <person name="Alfaro M."/>
            <person name="Sun H."/>
            <person name="Tritt A."/>
            <person name="Yoshinaga Y."/>
            <person name="Zwiers L.-H."/>
            <person name="Turgeon B."/>
            <person name="Goodwin S."/>
            <person name="Spatafora J."/>
            <person name="Crous P."/>
            <person name="Grigoriev I."/>
        </authorList>
    </citation>
    <scope>NUCLEOTIDE SEQUENCE [LARGE SCALE GENOMIC DNA]</scope>
    <source>
        <strain evidence="3">CBS 304.66</strain>
    </source>
</reference>
<keyword evidence="1" id="KW-0175">Coiled coil</keyword>
<dbReference type="EMBL" id="ML986610">
    <property type="protein sequence ID" value="KAF2265226.1"/>
    <property type="molecule type" value="Genomic_DNA"/>
</dbReference>
<evidence type="ECO:0000313" key="2">
    <source>
        <dbReference type="EMBL" id="KAF2265226.1"/>
    </source>
</evidence>
<gene>
    <name evidence="2" type="ORF">CC78DRAFT_543524</name>
</gene>
<feature type="coiled-coil region" evidence="1">
    <location>
        <begin position="178"/>
        <end position="234"/>
    </location>
</feature>
<dbReference type="Proteomes" id="UP000800093">
    <property type="component" value="Unassembled WGS sequence"/>
</dbReference>
<keyword evidence="3" id="KW-1185">Reference proteome</keyword>
<proteinExistence type="predicted"/>
<evidence type="ECO:0000256" key="1">
    <source>
        <dbReference type="SAM" id="Coils"/>
    </source>
</evidence>
<dbReference type="AlphaFoldDB" id="A0A9P4N8K2"/>
<dbReference type="OrthoDB" id="3777090at2759"/>
<protein>
    <submittedName>
        <fullName evidence="2">Uncharacterized protein</fullName>
    </submittedName>
</protein>
<accession>A0A9P4N8K2</accession>
<organism evidence="2 3">
    <name type="scientific">Lojkania enalia</name>
    <dbReference type="NCBI Taxonomy" id="147567"/>
    <lineage>
        <taxon>Eukaryota</taxon>
        <taxon>Fungi</taxon>
        <taxon>Dikarya</taxon>
        <taxon>Ascomycota</taxon>
        <taxon>Pezizomycotina</taxon>
        <taxon>Dothideomycetes</taxon>
        <taxon>Pleosporomycetidae</taxon>
        <taxon>Pleosporales</taxon>
        <taxon>Pleosporales incertae sedis</taxon>
        <taxon>Lojkania</taxon>
    </lineage>
</organism>